<name>R0LSE3_ANAPL</name>
<evidence type="ECO:0000313" key="2">
    <source>
        <dbReference type="Proteomes" id="UP000296049"/>
    </source>
</evidence>
<gene>
    <name evidence="1" type="ORF">Anapl_00705</name>
</gene>
<dbReference type="EMBL" id="KB742873">
    <property type="protein sequence ID" value="EOB03308.1"/>
    <property type="molecule type" value="Genomic_DNA"/>
</dbReference>
<keyword evidence="2" id="KW-1185">Reference proteome</keyword>
<dbReference type="Proteomes" id="UP000296049">
    <property type="component" value="Unassembled WGS sequence"/>
</dbReference>
<reference evidence="2" key="1">
    <citation type="journal article" date="2013" name="Nat. Genet.">
        <title>The duck genome and transcriptome provide insight into an avian influenza virus reservoir species.</title>
        <authorList>
            <person name="Huang Y."/>
            <person name="Li Y."/>
            <person name="Burt D.W."/>
            <person name="Chen H."/>
            <person name="Zhang Y."/>
            <person name="Qian W."/>
            <person name="Kim H."/>
            <person name="Gan S."/>
            <person name="Zhao Y."/>
            <person name="Li J."/>
            <person name="Yi K."/>
            <person name="Feng H."/>
            <person name="Zhu P."/>
            <person name="Li B."/>
            <person name="Liu Q."/>
            <person name="Fairley S."/>
            <person name="Magor K.E."/>
            <person name="Du Z."/>
            <person name="Hu X."/>
            <person name="Goodman L."/>
            <person name="Tafer H."/>
            <person name="Vignal A."/>
            <person name="Lee T."/>
            <person name="Kim K.W."/>
            <person name="Sheng Z."/>
            <person name="An Y."/>
            <person name="Searle S."/>
            <person name="Herrero J."/>
            <person name="Groenen M.A."/>
            <person name="Crooijmans R.P."/>
            <person name="Faraut T."/>
            <person name="Cai Q."/>
            <person name="Webster R.G."/>
            <person name="Aldridge J.R."/>
            <person name="Warren W.C."/>
            <person name="Bartschat S."/>
            <person name="Kehr S."/>
            <person name="Marz M."/>
            <person name="Stadler P.F."/>
            <person name="Smith J."/>
            <person name="Kraus R.H."/>
            <person name="Zhao Y."/>
            <person name="Ren L."/>
            <person name="Fei J."/>
            <person name="Morisson M."/>
            <person name="Kaiser P."/>
            <person name="Griffin D.K."/>
            <person name="Rao M."/>
            <person name="Pitel F."/>
            <person name="Wang J."/>
            <person name="Li N."/>
        </authorList>
    </citation>
    <scope>NUCLEOTIDE SEQUENCE [LARGE SCALE GENOMIC DNA]</scope>
</reference>
<protein>
    <submittedName>
        <fullName evidence="1">Uncharacterized protein</fullName>
    </submittedName>
</protein>
<accession>R0LSE3</accession>
<dbReference type="AlphaFoldDB" id="R0LSE3"/>
<evidence type="ECO:0000313" key="1">
    <source>
        <dbReference type="EMBL" id="EOB03308.1"/>
    </source>
</evidence>
<proteinExistence type="predicted"/>
<sequence length="173" mass="18359">MKCNETGLAFAVQVSRQHVGGLVGESQATTFQTCQTSGAELLHCTEKPSEALSLLNSGVAKSKSGLVHPDAGPALLARKSKVRTSGLLSDETSSETQAFFWAIPLHTGAENSQSTDPNITLQHSVNILFCLKLASICAAMPFLLSSAFLDEPFLGLSEKLKGHGRICFCAHTL</sequence>
<organism evidence="1 2">
    <name type="scientific">Anas platyrhynchos</name>
    <name type="common">Mallard</name>
    <name type="synonym">Anas boschas</name>
    <dbReference type="NCBI Taxonomy" id="8839"/>
    <lineage>
        <taxon>Eukaryota</taxon>
        <taxon>Metazoa</taxon>
        <taxon>Chordata</taxon>
        <taxon>Craniata</taxon>
        <taxon>Vertebrata</taxon>
        <taxon>Euteleostomi</taxon>
        <taxon>Archelosauria</taxon>
        <taxon>Archosauria</taxon>
        <taxon>Dinosauria</taxon>
        <taxon>Saurischia</taxon>
        <taxon>Theropoda</taxon>
        <taxon>Coelurosauria</taxon>
        <taxon>Aves</taxon>
        <taxon>Neognathae</taxon>
        <taxon>Galloanserae</taxon>
        <taxon>Anseriformes</taxon>
        <taxon>Anatidae</taxon>
        <taxon>Anatinae</taxon>
        <taxon>Anas</taxon>
    </lineage>
</organism>